<organism evidence="1 2">
    <name type="scientific">Punica granatum</name>
    <name type="common">Pomegranate</name>
    <dbReference type="NCBI Taxonomy" id="22663"/>
    <lineage>
        <taxon>Eukaryota</taxon>
        <taxon>Viridiplantae</taxon>
        <taxon>Streptophyta</taxon>
        <taxon>Embryophyta</taxon>
        <taxon>Tracheophyta</taxon>
        <taxon>Spermatophyta</taxon>
        <taxon>Magnoliopsida</taxon>
        <taxon>eudicotyledons</taxon>
        <taxon>Gunneridae</taxon>
        <taxon>Pentapetalae</taxon>
        <taxon>rosids</taxon>
        <taxon>malvids</taxon>
        <taxon>Myrtales</taxon>
        <taxon>Lythraceae</taxon>
        <taxon>Punica</taxon>
    </lineage>
</organism>
<name>A0A2I0I7E7_PUNGR</name>
<evidence type="ECO:0000313" key="1">
    <source>
        <dbReference type="EMBL" id="PKI39891.1"/>
    </source>
</evidence>
<dbReference type="Proteomes" id="UP000233551">
    <property type="component" value="Unassembled WGS sequence"/>
</dbReference>
<keyword evidence="2" id="KW-1185">Reference proteome</keyword>
<gene>
    <name evidence="1" type="ORF">CRG98_039731</name>
</gene>
<proteinExistence type="predicted"/>
<comment type="caution">
    <text evidence="1">The sequence shown here is derived from an EMBL/GenBank/DDBJ whole genome shotgun (WGS) entry which is preliminary data.</text>
</comment>
<reference evidence="1 2" key="1">
    <citation type="submission" date="2017-11" db="EMBL/GenBank/DDBJ databases">
        <title>De-novo sequencing of pomegranate (Punica granatum L.) genome.</title>
        <authorList>
            <person name="Akparov Z."/>
            <person name="Amiraslanov A."/>
            <person name="Hajiyeva S."/>
            <person name="Abbasov M."/>
            <person name="Kaur K."/>
            <person name="Hamwieh A."/>
            <person name="Solovyev V."/>
            <person name="Salamov A."/>
            <person name="Braich B."/>
            <person name="Kosarev P."/>
            <person name="Mahmoud A."/>
            <person name="Hajiyev E."/>
            <person name="Babayeva S."/>
            <person name="Izzatullayeva V."/>
            <person name="Mammadov A."/>
            <person name="Mammadov A."/>
            <person name="Sharifova S."/>
            <person name="Ojaghi J."/>
            <person name="Eynullazada K."/>
            <person name="Bayramov B."/>
            <person name="Abdulazimova A."/>
            <person name="Shahmuradov I."/>
        </authorList>
    </citation>
    <scope>NUCLEOTIDE SEQUENCE [LARGE SCALE GENOMIC DNA]</scope>
    <source>
        <strain evidence="2">cv. AG2017</strain>
        <tissue evidence="1">Leaf</tissue>
    </source>
</reference>
<accession>A0A2I0I7E7</accession>
<evidence type="ECO:0000313" key="2">
    <source>
        <dbReference type="Proteomes" id="UP000233551"/>
    </source>
</evidence>
<dbReference type="EMBL" id="PGOL01003729">
    <property type="protein sequence ID" value="PKI39891.1"/>
    <property type="molecule type" value="Genomic_DNA"/>
</dbReference>
<dbReference type="AlphaFoldDB" id="A0A2I0I7E7"/>
<sequence length="218" mass="23305">MEMVGSWQDLQGYIARTMVVGDSEGVQQAKEMSDSEGEDCAFIVSRMAIACLVWVAGNVVIDAVGIGYDYKVGGQGRRDSQETTARAARVAILNVSSTISSETSGYGTGSLHEVHGLVSVALSAPSLHTTTIVISIFTIAICTSTKVIYIFTIASSIDQHNILHHLHHHLLSTISITITNPLHPSSHSISVIISYLPFVSSPSSPFSPFVETAMCELP</sequence>
<protein>
    <submittedName>
        <fullName evidence="1">Uncharacterized protein</fullName>
    </submittedName>
</protein>